<evidence type="ECO:0000313" key="3">
    <source>
        <dbReference type="Proteomes" id="UP000260680"/>
    </source>
</evidence>
<feature type="chain" id="PRO_5017829885" evidence="1">
    <location>
        <begin position="27"/>
        <end position="42"/>
    </location>
</feature>
<evidence type="ECO:0000256" key="1">
    <source>
        <dbReference type="SAM" id="SignalP"/>
    </source>
</evidence>
<dbReference type="InterPro" id="IPR009229">
    <property type="entry name" value="AgrD"/>
</dbReference>
<feature type="signal peptide" evidence="1">
    <location>
        <begin position="1"/>
        <end position="26"/>
    </location>
</feature>
<organism evidence="2 3">
    <name type="scientific">Lacrimispora amygdalina</name>
    <dbReference type="NCBI Taxonomy" id="253257"/>
    <lineage>
        <taxon>Bacteria</taxon>
        <taxon>Bacillati</taxon>
        <taxon>Bacillota</taxon>
        <taxon>Clostridia</taxon>
        <taxon>Lachnospirales</taxon>
        <taxon>Lachnospiraceae</taxon>
        <taxon>Lacrimispora</taxon>
    </lineage>
</organism>
<name>A0A3E2N816_9FIRM</name>
<evidence type="ECO:0000313" key="2">
    <source>
        <dbReference type="EMBL" id="RFZ77153.1"/>
    </source>
</evidence>
<accession>A0A3E2N816</accession>
<gene>
    <name evidence="2" type="ORF">DS742_19870</name>
</gene>
<comment type="caution">
    <text evidence="2">The sequence shown here is derived from an EMBL/GenBank/DDBJ whole genome shotgun (WGS) entry which is preliminary data.</text>
</comment>
<dbReference type="AlphaFoldDB" id="A0A3E2N816"/>
<sequence>MSMINMMNVCALLVAAYTINVTCAWAHHQPEVPEEAKSLRKF</sequence>
<reference evidence="2 3" key="1">
    <citation type="submission" date="2018-07" db="EMBL/GenBank/DDBJ databases">
        <title>New species, Clostridium PI-S10-A1B.</title>
        <authorList>
            <person name="Krishna G."/>
            <person name="Summeta K."/>
            <person name="Shikha S."/>
            <person name="Prabhu P.B."/>
            <person name="Suresh K."/>
        </authorList>
    </citation>
    <scope>NUCLEOTIDE SEQUENCE [LARGE SCALE GENOMIC DNA]</scope>
    <source>
        <strain evidence="2 3">PI-S10-A1B</strain>
    </source>
</reference>
<dbReference type="NCBIfam" id="TIGR04223">
    <property type="entry name" value="quorum_AgrD"/>
    <property type="match status" value="1"/>
</dbReference>
<dbReference type="OrthoDB" id="1758245at2"/>
<protein>
    <submittedName>
        <fullName evidence="2">Cyclic lactone autoinducer peptide</fullName>
    </submittedName>
</protein>
<proteinExistence type="predicted"/>
<dbReference type="Proteomes" id="UP000260680">
    <property type="component" value="Unassembled WGS sequence"/>
</dbReference>
<dbReference type="EMBL" id="QOHO01000067">
    <property type="protein sequence ID" value="RFZ77153.1"/>
    <property type="molecule type" value="Genomic_DNA"/>
</dbReference>
<keyword evidence="1" id="KW-0732">Signal</keyword>